<organism evidence="4 5">
    <name type="scientific">Elizabethkingia meningoseptica</name>
    <name type="common">Chryseobacterium meningosepticum</name>
    <dbReference type="NCBI Taxonomy" id="238"/>
    <lineage>
        <taxon>Bacteria</taxon>
        <taxon>Pseudomonadati</taxon>
        <taxon>Bacteroidota</taxon>
        <taxon>Flavobacteriia</taxon>
        <taxon>Flavobacteriales</taxon>
        <taxon>Weeksellaceae</taxon>
        <taxon>Elizabethkingia</taxon>
    </lineage>
</organism>
<dbReference type="Pfam" id="PF10282">
    <property type="entry name" value="Lactonase"/>
    <property type="match status" value="1"/>
</dbReference>
<dbReference type="RefSeq" id="WP_069214160.1">
    <property type="nucleotide sequence ID" value="NZ_CP016378.1"/>
</dbReference>
<keyword evidence="3" id="KW-0732">Signal</keyword>
<dbReference type="InterPro" id="IPR019405">
    <property type="entry name" value="Lactonase_7-beta_prop"/>
</dbReference>
<name>A0A1V3TYN6_ELIME</name>
<dbReference type="FunFam" id="2.130.10.10:FF:000306">
    <property type="entry name" value="3-carboxymuconate cyclase"/>
    <property type="match status" value="1"/>
</dbReference>
<evidence type="ECO:0000313" key="4">
    <source>
        <dbReference type="EMBL" id="OOH94224.1"/>
    </source>
</evidence>
<evidence type="ECO:0000256" key="2">
    <source>
        <dbReference type="ARBA" id="ARBA00022526"/>
    </source>
</evidence>
<comment type="caution">
    <text evidence="4">The sequence shown here is derived from an EMBL/GenBank/DDBJ whole genome shotgun (WGS) entry which is preliminary data.</text>
</comment>
<dbReference type="GO" id="GO:0017057">
    <property type="term" value="F:6-phosphogluconolactonase activity"/>
    <property type="evidence" value="ECO:0007669"/>
    <property type="project" value="TreeGrafter"/>
</dbReference>
<feature type="signal peptide" evidence="3">
    <location>
        <begin position="1"/>
        <end position="23"/>
    </location>
</feature>
<dbReference type="OrthoDB" id="9790815at2"/>
<proteinExistence type="inferred from homology"/>
<dbReference type="GO" id="GO:0006006">
    <property type="term" value="P:glucose metabolic process"/>
    <property type="evidence" value="ECO:0007669"/>
    <property type="project" value="UniProtKB-KW"/>
</dbReference>
<dbReference type="SUPFAM" id="SSF51004">
    <property type="entry name" value="C-terminal (heme d1) domain of cytochrome cd1-nitrite reductase"/>
    <property type="match status" value="1"/>
</dbReference>
<evidence type="ECO:0000256" key="1">
    <source>
        <dbReference type="ARBA" id="ARBA00005564"/>
    </source>
</evidence>
<feature type="chain" id="PRO_5010725012" evidence="3">
    <location>
        <begin position="24"/>
        <end position="377"/>
    </location>
</feature>
<gene>
    <name evidence="4" type="ORF">BMF97_12750</name>
</gene>
<dbReference type="Proteomes" id="UP000188947">
    <property type="component" value="Unassembled WGS sequence"/>
</dbReference>
<keyword evidence="5" id="KW-1185">Reference proteome</keyword>
<dbReference type="STRING" id="238.BBD35_12070"/>
<dbReference type="AlphaFoldDB" id="A0A1V3TYN6"/>
<keyword evidence="2" id="KW-0313">Glucose metabolism</keyword>
<dbReference type="InterPro" id="IPR050282">
    <property type="entry name" value="Cycloisomerase_2"/>
</dbReference>
<dbReference type="InterPro" id="IPR011048">
    <property type="entry name" value="Haem_d1_sf"/>
</dbReference>
<dbReference type="GO" id="GO:0005829">
    <property type="term" value="C:cytosol"/>
    <property type="evidence" value="ECO:0007669"/>
    <property type="project" value="TreeGrafter"/>
</dbReference>
<accession>A0A1V3TYN6</accession>
<dbReference type="eggNOG" id="COG2706">
    <property type="taxonomic scope" value="Bacteria"/>
</dbReference>
<evidence type="ECO:0000313" key="5">
    <source>
        <dbReference type="Proteomes" id="UP000188947"/>
    </source>
</evidence>
<reference evidence="4 5" key="1">
    <citation type="submission" date="2016-11" db="EMBL/GenBank/DDBJ databases">
        <title>Genome sequence and comparative genomic analysis of clinical strain Elizabethkingia meningoseptica 61421 PRCM.</title>
        <authorList>
            <person name="Wang M."/>
            <person name="Hu S."/>
            <person name="Cao L."/>
            <person name="Jiang T."/>
            <person name="Zhou Y."/>
            <person name="Ming D."/>
        </authorList>
    </citation>
    <scope>NUCLEOTIDE SEQUENCE [LARGE SCALE GENOMIC DNA]</scope>
    <source>
        <strain evidence="4 5">61421 PRCM</strain>
    </source>
</reference>
<keyword evidence="2" id="KW-0119">Carbohydrate metabolism</keyword>
<protein>
    <submittedName>
        <fullName evidence="4">6-phosphogluconolactonase</fullName>
    </submittedName>
</protein>
<dbReference type="Gene3D" id="2.130.10.10">
    <property type="entry name" value="YVTN repeat-like/Quinoprotein amine dehydrogenase"/>
    <property type="match status" value="1"/>
</dbReference>
<dbReference type="EMBL" id="MPOG01000014">
    <property type="protein sequence ID" value="OOH94224.1"/>
    <property type="molecule type" value="Genomic_DNA"/>
</dbReference>
<sequence>MNVACKSFLVLIFSALLWSNCSAQKVNNKNEMYMLAGTYTAKGSKGIYVYKVNTETGKSHYVSEIAVEDPSYLVFSKNGKYVYTVTEKEDQQNSKVNAFSFDKKTGKLSFINSKPAGGGAPCHINVSPDGKRIITANYMGGSITEYAVNNDGSLGDTTQNIEFSGNGADKERQTQPHLHFVTFTPDAKYLFADDLGTDKIYKYQLDTKGNRLLSEGTPSAVKVKEGSGPRHLTFHPNGKYAYLITEISGDVIAFNYKDGNLSEFQTVKADTLNARGSADIHISPNGRFLYASNRLKGDGIAIFSINPQNGSLTKAGYQPTGIHPRNFVITPNGKLLLVANRDSDQIQVFKIDSKTGLLKNTNQDIKLSMPVCLKFAK</sequence>
<dbReference type="PANTHER" id="PTHR30344">
    <property type="entry name" value="6-PHOSPHOGLUCONOLACTONASE-RELATED"/>
    <property type="match status" value="1"/>
</dbReference>
<evidence type="ECO:0000256" key="3">
    <source>
        <dbReference type="SAM" id="SignalP"/>
    </source>
</evidence>
<dbReference type="PANTHER" id="PTHR30344:SF1">
    <property type="entry name" value="6-PHOSPHOGLUCONOLACTONASE"/>
    <property type="match status" value="1"/>
</dbReference>
<dbReference type="InterPro" id="IPR015943">
    <property type="entry name" value="WD40/YVTN_repeat-like_dom_sf"/>
</dbReference>
<comment type="similarity">
    <text evidence="1">Belongs to the cycloisomerase 2 family.</text>
</comment>